<keyword evidence="1" id="KW-0863">Zinc-finger</keyword>
<dbReference type="InterPro" id="IPR000210">
    <property type="entry name" value="BTB/POZ_dom"/>
</dbReference>
<comment type="caution">
    <text evidence="4">The sequence shown here is derived from an EMBL/GenBank/DDBJ whole genome shotgun (WGS) entry which is preliminary data.</text>
</comment>
<protein>
    <recommendedName>
        <fullName evidence="6">BTB domain-containing protein</fullName>
    </recommendedName>
</protein>
<proteinExistence type="predicted"/>
<keyword evidence="5" id="KW-1185">Reference proteome</keyword>
<accession>A0A443RH48</accession>
<evidence type="ECO:0000259" key="3">
    <source>
        <dbReference type="PROSITE" id="PS50157"/>
    </source>
</evidence>
<evidence type="ECO:0000259" key="2">
    <source>
        <dbReference type="PROSITE" id="PS50097"/>
    </source>
</evidence>
<dbReference type="Gene3D" id="3.30.710.10">
    <property type="entry name" value="Potassium Channel Kv1.1, Chain A"/>
    <property type="match status" value="1"/>
</dbReference>
<evidence type="ECO:0000313" key="5">
    <source>
        <dbReference type="Proteomes" id="UP000285301"/>
    </source>
</evidence>
<dbReference type="PROSITE" id="PS50157">
    <property type="entry name" value="ZINC_FINGER_C2H2_2"/>
    <property type="match status" value="1"/>
</dbReference>
<sequence>MSLIDGDCVTIKLEHQFEFMHTYREMYKLGVLFDAIFTSSIEDGENWCNSEANSIKAHRKVLSAYSLYFANLFENQSNAELSFIILVVKPDDFNYLKAIIDAIYGKMISIEKHNLITFTQYVVSLGIESMIKALGVHNFSELLSGCSSNGEIIDDQTLAQGCASVSRDLNACSQSTVTQNICIANETSEKVLMASEEGDNSENSRSSLVTGSDIDVEEWDDKINWRTMLKNVFFGIFQKSKTEFETKQRNDASKVNCRPKHHKNSKRFKCNFCEKTCGTKPALNMHIKFIHQNKKFKIKNSRRKLSAR</sequence>
<organism evidence="4 5">
    <name type="scientific">Dinothrombium tinctorium</name>
    <dbReference type="NCBI Taxonomy" id="1965070"/>
    <lineage>
        <taxon>Eukaryota</taxon>
        <taxon>Metazoa</taxon>
        <taxon>Ecdysozoa</taxon>
        <taxon>Arthropoda</taxon>
        <taxon>Chelicerata</taxon>
        <taxon>Arachnida</taxon>
        <taxon>Acari</taxon>
        <taxon>Acariformes</taxon>
        <taxon>Trombidiformes</taxon>
        <taxon>Prostigmata</taxon>
        <taxon>Anystina</taxon>
        <taxon>Parasitengona</taxon>
        <taxon>Trombidioidea</taxon>
        <taxon>Trombidiidae</taxon>
        <taxon>Dinothrombium</taxon>
    </lineage>
</organism>
<feature type="domain" description="C2H2-type" evidence="3">
    <location>
        <begin position="268"/>
        <end position="296"/>
    </location>
</feature>
<dbReference type="InterPro" id="IPR013087">
    <property type="entry name" value="Znf_C2H2_type"/>
</dbReference>
<dbReference type="EMBL" id="NCKU01000668">
    <property type="protein sequence ID" value="RWS14611.1"/>
    <property type="molecule type" value="Genomic_DNA"/>
</dbReference>
<dbReference type="SUPFAM" id="SSF54695">
    <property type="entry name" value="POZ domain"/>
    <property type="match status" value="1"/>
</dbReference>
<dbReference type="PROSITE" id="PS00028">
    <property type="entry name" value="ZINC_FINGER_C2H2_1"/>
    <property type="match status" value="1"/>
</dbReference>
<gene>
    <name evidence="4" type="ORF">B4U79_17279</name>
</gene>
<feature type="domain" description="BTB" evidence="2">
    <location>
        <begin position="33"/>
        <end position="112"/>
    </location>
</feature>
<keyword evidence="1" id="KW-0479">Metal-binding</keyword>
<keyword evidence="1" id="KW-0862">Zinc</keyword>
<evidence type="ECO:0008006" key="6">
    <source>
        <dbReference type="Google" id="ProtNLM"/>
    </source>
</evidence>
<dbReference type="GO" id="GO:0008270">
    <property type="term" value="F:zinc ion binding"/>
    <property type="evidence" value="ECO:0007669"/>
    <property type="project" value="UniProtKB-KW"/>
</dbReference>
<evidence type="ECO:0000313" key="4">
    <source>
        <dbReference type="EMBL" id="RWS14611.1"/>
    </source>
</evidence>
<name>A0A443RH48_9ACAR</name>
<dbReference type="PROSITE" id="PS50097">
    <property type="entry name" value="BTB"/>
    <property type="match status" value="1"/>
</dbReference>
<dbReference type="AlphaFoldDB" id="A0A443RH48"/>
<dbReference type="Proteomes" id="UP000285301">
    <property type="component" value="Unassembled WGS sequence"/>
</dbReference>
<dbReference type="InterPro" id="IPR011333">
    <property type="entry name" value="SKP1/BTB/POZ_sf"/>
</dbReference>
<dbReference type="Pfam" id="PF00651">
    <property type="entry name" value="BTB"/>
    <property type="match status" value="1"/>
</dbReference>
<reference evidence="4 5" key="1">
    <citation type="journal article" date="2018" name="Gigascience">
        <title>Genomes of trombidid mites reveal novel predicted allergens and laterally-transferred genes associated with secondary metabolism.</title>
        <authorList>
            <person name="Dong X."/>
            <person name="Chaisiri K."/>
            <person name="Xia D."/>
            <person name="Armstrong S.D."/>
            <person name="Fang Y."/>
            <person name="Donnelly M.J."/>
            <person name="Kadowaki T."/>
            <person name="McGarry J.W."/>
            <person name="Darby A.C."/>
            <person name="Makepeace B.L."/>
        </authorList>
    </citation>
    <scope>NUCLEOTIDE SEQUENCE [LARGE SCALE GENOMIC DNA]</scope>
    <source>
        <strain evidence="4">UoL-WK</strain>
    </source>
</reference>
<evidence type="ECO:0000256" key="1">
    <source>
        <dbReference type="PROSITE-ProRule" id="PRU00042"/>
    </source>
</evidence>
<dbReference type="SMART" id="SM00355">
    <property type="entry name" value="ZnF_C2H2"/>
    <property type="match status" value="1"/>
</dbReference>